<name>A0A0F7SBK7_9BASI</name>
<sequence length="53" mass="5891">MIEAAFQSLNRDRLVCQLPSYELGSDRTLQAVMRDILRAADSVDMAIDSETSS</sequence>
<dbReference type="AlphaFoldDB" id="A0A0F7SBK7"/>
<organism evidence="1 2">
    <name type="scientific">Sporisorium scitamineum</name>
    <dbReference type="NCBI Taxonomy" id="49012"/>
    <lineage>
        <taxon>Eukaryota</taxon>
        <taxon>Fungi</taxon>
        <taxon>Dikarya</taxon>
        <taxon>Basidiomycota</taxon>
        <taxon>Ustilaginomycotina</taxon>
        <taxon>Ustilaginomycetes</taxon>
        <taxon>Ustilaginales</taxon>
        <taxon>Ustilaginaceae</taxon>
        <taxon>Sporisorium</taxon>
    </lineage>
</organism>
<dbReference type="Proteomes" id="UP000242770">
    <property type="component" value="Unassembled WGS sequence"/>
</dbReference>
<evidence type="ECO:0000313" key="1">
    <source>
        <dbReference type="EMBL" id="CDW98295.1"/>
    </source>
</evidence>
<reference evidence="2" key="1">
    <citation type="submission" date="2014-06" db="EMBL/GenBank/DDBJ databases">
        <authorList>
            <person name="Berkman P.J."/>
        </authorList>
    </citation>
    <scope>NUCLEOTIDE SEQUENCE [LARGE SCALE GENOMIC DNA]</scope>
</reference>
<keyword evidence="2" id="KW-1185">Reference proteome</keyword>
<protein>
    <submittedName>
        <fullName evidence="1">Uncharacterized protein</fullName>
    </submittedName>
</protein>
<gene>
    <name evidence="1" type="primary">SSCI51690.1</name>
</gene>
<proteinExistence type="predicted"/>
<dbReference type="EMBL" id="CCFA01003062">
    <property type="protein sequence ID" value="CDW98295.1"/>
    <property type="molecule type" value="Genomic_DNA"/>
</dbReference>
<evidence type="ECO:0000313" key="2">
    <source>
        <dbReference type="Proteomes" id="UP000242770"/>
    </source>
</evidence>
<accession>A0A0F7SBK7</accession>